<evidence type="ECO:0000256" key="1">
    <source>
        <dbReference type="ARBA" id="ARBA00007664"/>
    </source>
</evidence>
<reference evidence="6 7" key="1">
    <citation type="journal article" date="2012" name="J. Bacteriol.">
        <title>Draft genome sequence of Streptomyces globisporus C-1027, which produces an antitumor antibiotic consisting of a nine-membered enediyne with a chromoprotein.</title>
        <authorList>
            <person name="Wang L."/>
            <person name="Wang S."/>
            <person name="He Q."/>
            <person name="Yu T."/>
            <person name="Li Q."/>
            <person name="Hong B."/>
        </authorList>
    </citation>
    <scope>NUCLEOTIDE SEQUENCE [LARGE SCALE GENOMIC DNA]</scope>
    <source>
        <strain evidence="6 7">C-1027</strain>
    </source>
</reference>
<dbReference type="SUPFAM" id="SSF50494">
    <property type="entry name" value="Trypsin-like serine proteases"/>
    <property type="match status" value="1"/>
</dbReference>
<dbReference type="Gene3D" id="2.40.10.10">
    <property type="entry name" value="Trypsin-like serine proteases"/>
    <property type="match status" value="1"/>
</dbReference>
<dbReference type="EMBL" id="CP013738">
    <property type="protein sequence ID" value="ALU96225.1"/>
    <property type="molecule type" value="Genomic_DNA"/>
</dbReference>
<evidence type="ECO:0000313" key="6">
    <source>
        <dbReference type="EMBL" id="ALU96225.1"/>
    </source>
</evidence>
<dbReference type="SMART" id="SM00020">
    <property type="entry name" value="Tryp_SPc"/>
    <property type="match status" value="1"/>
</dbReference>
<dbReference type="InterPro" id="IPR033116">
    <property type="entry name" value="TRYPSIN_SER"/>
</dbReference>
<dbReference type="PROSITE" id="PS00135">
    <property type="entry name" value="TRYPSIN_SER"/>
    <property type="match status" value="1"/>
</dbReference>
<dbReference type="GeneID" id="27785586"/>
<keyword evidence="2" id="KW-0732">Signal</keyword>
<accession>A0A0U3KP18</accession>
<dbReference type="InterPro" id="IPR009003">
    <property type="entry name" value="Peptidase_S1_PA"/>
</dbReference>
<sequence length="573" mass="60378">MRISRHAGSVRIIGRLAAVGAATLALLGGGLTVGAQAAESGERFLPPKGVEVVSPQKLSPKIIGGSNTAFKDAPWMVQLLFEYDNDGLFYFSCGGTLVAPNKVMTAAHCVTDENGKALDMVNRGMVLAGTAKLAGGPKDEGTAVGISRSYFAGSYNAAEIDNDIALLTLSKPLSYTPAQPASYGDTARYVAGTKATTYGWGMTGSDWDFSPLSDTLLRLEQPLRSDAECSENLDGAIGVPGAYKAGHMICAGIGGTGNDSTGKATCPGDSGGPMFVSGRIIGITSWGPANSVEACNLSGTYDAYTKVSTYYRSIQPRIDDTSFSGDHRADVFARSTGSTAYTFPSSGEKLAARKVLAGSYSAYNLFIQTDLDRDGYQDLIARHGTTGDVYWLHRSASSSTYAKTKIFSNWKTVRAIVAPGDVNNDGKGDILAVTSTGDLMTYPSYGNGKFNTPVKAATGYQAYNQVRGHGDLTYDGKNDLLVRRGGTNDLYLVKGTGKSTAPFEAPVKVRSNWSTYNLLVTPGDVNGDAKADLVARSTAGDLYLLKGTGKGDSEIFATQIKLGSGWNSYYTVG</sequence>
<dbReference type="InterPro" id="IPR018114">
    <property type="entry name" value="TRYPSIN_HIS"/>
</dbReference>
<dbReference type="InterPro" id="IPR001314">
    <property type="entry name" value="Peptidase_S1A"/>
</dbReference>
<dbReference type="Proteomes" id="UP000064183">
    <property type="component" value="Chromosome"/>
</dbReference>
<dbReference type="Pfam" id="PF00089">
    <property type="entry name" value="Trypsin"/>
    <property type="match status" value="1"/>
</dbReference>
<dbReference type="GO" id="GO:0004252">
    <property type="term" value="F:serine-type endopeptidase activity"/>
    <property type="evidence" value="ECO:0007669"/>
    <property type="project" value="InterPro"/>
</dbReference>
<name>A0A0U3KP18_STRGL</name>
<dbReference type="RefSeq" id="WP_010060182.1">
    <property type="nucleotide sequence ID" value="NZ_CP013738.1"/>
</dbReference>
<dbReference type="Pfam" id="PF13517">
    <property type="entry name" value="FG-GAP_3"/>
    <property type="match status" value="2"/>
</dbReference>
<dbReference type="STRING" id="1172567.WQO_24625"/>
<dbReference type="InterPro" id="IPR001254">
    <property type="entry name" value="Trypsin_dom"/>
</dbReference>
<dbReference type="Gene3D" id="2.130.10.130">
    <property type="entry name" value="Integrin alpha, N-terminal"/>
    <property type="match status" value="1"/>
</dbReference>
<keyword evidence="4" id="KW-0378">Hydrolase</keyword>
<dbReference type="InterPro" id="IPR028994">
    <property type="entry name" value="Integrin_alpha_N"/>
</dbReference>
<keyword evidence="4" id="KW-0645">Protease</keyword>
<evidence type="ECO:0000313" key="7">
    <source>
        <dbReference type="Proteomes" id="UP000064183"/>
    </source>
</evidence>
<dbReference type="CDD" id="cd00190">
    <property type="entry name" value="Tryp_SPc"/>
    <property type="match status" value="1"/>
</dbReference>
<dbReference type="InterPro" id="IPR050430">
    <property type="entry name" value="Peptidase_S1"/>
</dbReference>
<dbReference type="AlphaFoldDB" id="A0A0U3KP18"/>
<dbReference type="PROSITE" id="PS00134">
    <property type="entry name" value="TRYPSIN_HIS"/>
    <property type="match status" value="1"/>
</dbReference>
<dbReference type="PANTHER" id="PTHR24276:SF98">
    <property type="entry name" value="FI18310P1-RELATED"/>
    <property type="match status" value="1"/>
</dbReference>
<feature type="domain" description="Peptidase S1" evidence="5">
    <location>
        <begin position="62"/>
        <end position="319"/>
    </location>
</feature>
<comment type="similarity">
    <text evidence="1">Belongs to the peptidase S1 family.</text>
</comment>
<dbReference type="InterPro" id="IPR043504">
    <property type="entry name" value="Peptidase_S1_PA_chymotrypsin"/>
</dbReference>
<dbReference type="PROSITE" id="PS50240">
    <property type="entry name" value="TRYPSIN_DOM"/>
    <property type="match status" value="1"/>
</dbReference>
<dbReference type="GO" id="GO:0006508">
    <property type="term" value="P:proteolysis"/>
    <property type="evidence" value="ECO:0007669"/>
    <property type="project" value="UniProtKB-KW"/>
</dbReference>
<evidence type="ECO:0000256" key="4">
    <source>
        <dbReference type="RuleBase" id="RU363034"/>
    </source>
</evidence>
<keyword evidence="4" id="KW-0720">Serine protease</keyword>
<gene>
    <name evidence="6" type="ORF">WQO_24625</name>
</gene>
<evidence type="ECO:0000259" key="5">
    <source>
        <dbReference type="PROSITE" id="PS50240"/>
    </source>
</evidence>
<dbReference type="SUPFAM" id="SSF69318">
    <property type="entry name" value="Integrin alpha N-terminal domain"/>
    <property type="match status" value="1"/>
</dbReference>
<dbReference type="KEGG" id="sgb:WQO_24625"/>
<evidence type="ECO:0000256" key="3">
    <source>
        <dbReference type="ARBA" id="ARBA00023157"/>
    </source>
</evidence>
<protein>
    <recommendedName>
        <fullName evidence="5">Peptidase S1 domain-containing protein</fullName>
    </recommendedName>
</protein>
<dbReference type="InterPro" id="IPR013517">
    <property type="entry name" value="FG-GAP"/>
</dbReference>
<keyword evidence="3" id="KW-1015">Disulfide bond</keyword>
<evidence type="ECO:0000256" key="2">
    <source>
        <dbReference type="ARBA" id="ARBA00022729"/>
    </source>
</evidence>
<organism evidence="6 7">
    <name type="scientific">Streptomyces globisporus C-1027</name>
    <dbReference type="NCBI Taxonomy" id="1172567"/>
    <lineage>
        <taxon>Bacteria</taxon>
        <taxon>Bacillati</taxon>
        <taxon>Actinomycetota</taxon>
        <taxon>Actinomycetes</taxon>
        <taxon>Kitasatosporales</taxon>
        <taxon>Streptomycetaceae</taxon>
        <taxon>Streptomyces</taxon>
    </lineage>
</organism>
<dbReference type="PRINTS" id="PR00722">
    <property type="entry name" value="CHYMOTRYPSIN"/>
</dbReference>
<dbReference type="PANTHER" id="PTHR24276">
    <property type="entry name" value="POLYSERASE-RELATED"/>
    <property type="match status" value="1"/>
</dbReference>
<proteinExistence type="inferred from homology"/>